<evidence type="ECO:0000259" key="2">
    <source>
        <dbReference type="Pfam" id="PF05168"/>
    </source>
</evidence>
<sequence>MRHLDRPSRTGGVRVRSHVREHPCCQCSSRRGAGVKSENIKALVEYRLEQAKESLKASELLLTAGMVRPSVSRAYYAMFYAVLALLATRKKESSKHGGVISLFDKEYIKPGIFPKDFSKWLHDAFNLRQRSDYMVPYIPSAEEAEQVIVRARTFLDAIRKQLEIEESI</sequence>
<dbReference type="InterPro" id="IPR052226">
    <property type="entry name" value="UPF0332_toxin"/>
</dbReference>
<comment type="similarity">
    <text evidence="1">Belongs to the UPF0332 family.</text>
</comment>
<dbReference type="PANTHER" id="PTHR36565:SF1">
    <property type="entry name" value="UPF0332 PROTEIN TM_1000"/>
    <property type="match status" value="1"/>
</dbReference>
<comment type="caution">
    <text evidence="3">The sequence shown here is derived from an EMBL/GenBank/DDBJ whole genome shotgun (WGS) entry which is preliminary data.</text>
</comment>
<organism evidence="3">
    <name type="scientific">Desulfacinum infernum</name>
    <dbReference type="NCBI Taxonomy" id="35837"/>
    <lineage>
        <taxon>Bacteria</taxon>
        <taxon>Pseudomonadati</taxon>
        <taxon>Thermodesulfobacteriota</taxon>
        <taxon>Syntrophobacteria</taxon>
        <taxon>Syntrophobacterales</taxon>
        <taxon>Syntrophobacteraceae</taxon>
        <taxon>Desulfacinum</taxon>
    </lineage>
</organism>
<dbReference type="InterPro" id="IPR007842">
    <property type="entry name" value="HEPN_dom"/>
</dbReference>
<proteinExistence type="inferred from homology"/>
<name>A0A832A3K6_9BACT</name>
<dbReference type="Gene3D" id="1.20.120.330">
    <property type="entry name" value="Nucleotidyltransferases domain 2"/>
    <property type="match status" value="1"/>
</dbReference>
<dbReference type="PANTHER" id="PTHR36565">
    <property type="entry name" value="UPF0332 PROTEIN TM_1000"/>
    <property type="match status" value="1"/>
</dbReference>
<dbReference type="EMBL" id="DSTK01000023">
    <property type="protein sequence ID" value="HFK97271.1"/>
    <property type="molecule type" value="Genomic_DNA"/>
</dbReference>
<reference evidence="3" key="1">
    <citation type="journal article" date="2020" name="mSystems">
        <title>Genome- and Community-Level Interaction Insights into Carbon Utilization and Element Cycling Functions of Hydrothermarchaeota in Hydrothermal Sediment.</title>
        <authorList>
            <person name="Zhou Z."/>
            <person name="Liu Y."/>
            <person name="Xu W."/>
            <person name="Pan J."/>
            <person name="Luo Z.H."/>
            <person name="Li M."/>
        </authorList>
    </citation>
    <scope>NUCLEOTIDE SEQUENCE [LARGE SCALE GENOMIC DNA]</scope>
    <source>
        <strain evidence="3">SpSt-456</strain>
    </source>
</reference>
<accession>A0A832A3K6</accession>
<protein>
    <submittedName>
        <fullName evidence="3">HEPN domain-containing protein</fullName>
    </submittedName>
</protein>
<evidence type="ECO:0000313" key="3">
    <source>
        <dbReference type="EMBL" id="HFK97271.1"/>
    </source>
</evidence>
<gene>
    <name evidence="3" type="ORF">ENS06_08100</name>
</gene>
<dbReference type="AlphaFoldDB" id="A0A832A3K6"/>
<dbReference type="Pfam" id="PF05168">
    <property type="entry name" value="HEPN"/>
    <property type="match status" value="1"/>
</dbReference>
<feature type="domain" description="HEPN" evidence="2">
    <location>
        <begin position="44"/>
        <end position="160"/>
    </location>
</feature>
<evidence type="ECO:0000256" key="1">
    <source>
        <dbReference type="ARBA" id="ARBA00038248"/>
    </source>
</evidence>